<dbReference type="InterPro" id="IPR030395">
    <property type="entry name" value="GP_PDE_dom"/>
</dbReference>
<name>A0A939LZG5_9MICO</name>
<dbReference type="Proteomes" id="UP000664398">
    <property type="component" value="Unassembled WGS sequence"/>
</dbReference>
<accession>A0A939LZG5</accession>
<keyword evidence="3" id="KW-1185">Reference proteome</keyword>
<dbReference type="EMBL" id="JAGDYL010000004">
    <property type="protein sequence ID" value="MBO1804300.1"/>
    <property type="molecule type" value="Genomic_DNA"/>
</dbReference>
<organism evidence="2 3">
    <name type="scientific">Leucobacter ruminantium</name>
    <dbReference type="NCBI Taxonomy" id="1289170"/>
    <lineage>
        <taxon>Bacteria</taxon>
        <taxon>Bacillati</taxon>
        <taxon>Actinomycetota</taxon>
        <taxon>Actinomycetes</taxon>
        <taxon>Micrococcales</taxon>
        <taxon>Microbacteriaceae</taxon>
        <taxon>Leucobacter</taxon>
    </lineage>
</organism>
<protein>
    <submittedName>
        <fullName evidence="2">Glycerophosphodiester phosphodiesterase</fullName>
    </submittedName>
</protein>
<proteinExistence type="predicted"/>
<dbReference type="AlphaFoldDB" id="A0A939LZG5"/>
<dbReference type="InterPro" id="IPR017946">
    <property type="entry name" value="PLC-like_Pdiesterase_TIM-brl"/>
</dbReference>
<dbReference type="PROSITE" id="PS51704">
    <property type="entry name" value="GP_PDE"/>
    <property type="match status" value="1"/>
</dbReference>
<evidence type="ECO:0000313" key="3">
    <source>
        <dbReference type="Proteomes" id="UP000664398"/>
    </source>
</evidence>
<dbReference type="Gene3D" id="3.20.20.190">
    <property type="entry name" value="Phosphatidylinositol (PI) phosphodiesterase"/>
    <property type="match status" value="1"/>
</dbReference>
<comment type="caution">
    <text evidence="2">The sequence shown here is derived from an EMBL/GenBank/DDBJ whole genome shotgun (WGS) entry which is preliminary data.</text>
</comment>
<reference evidence="2" key="1">
    <citation type="submission" date="2021-03" db="EMBL/GenBank/DDBJ databases">
        <title>Leucobacter chromiisoli sp. nov., isolated from chromium-containing soil of chemical plant.</title>
        <authorList>
            <person name="Xu Z."/>
        </authorList>
    </citation>
    <scope>NUCLEOTIDE SEQUENCE</scope>
    <source>
        <strain evidence="2">A2</strain>
    </source>
</reference>
<dbReference type="PANTHER" id="PTHR43805:SF1">
    <property type="entry name" value="GP-PDE DOMAIN-CONTAINING PROTEIN"/>
    <property type="match status" value="1"/>
</dbReference>
<evidence type="ECO:0000259" key="1">
    <source>
        <dbReference type="PROSITE" id="PS51704"/>
    </source>
</evidence>
<feature type="domain" description="GP-PDE" evidence="1">
    <location>
        <begin position="12"/>
        <end position="257"/>
    </location>
</feature>
<sequence length="258" mass="27261">MPHPYLEGTAKPRVFAHRGFVPADAAARGIAENTRAAFEAAVAAGAEYLESDCHLTRDGAVVLAHDADLTRIAGDPRRVAELSRAELAEVFADRGGLLTLDEALEAFPLARFNIDVKAAAAAEPAGRIAAPHAHRMLLTSFSDDIRLRALRAAASAPGIERLATSPGRGSLLRILAAVASRSRGLAARALRGVDALQIPERHRGVPIFGPRLVAAAHAAGVEVHVWTVNDPERMRSLVARGADGIITDRADLALATLR</sequence>
<dbReference type="SUPFAM" id="SSF51695">
    <property type="entry name" value="PLC-like phosphodiesterases"/>
    <property type="match status" value="1"/>
</dbReference>
<dbReference type="PANTHER" id="PTHR43805">
    <property type="entry name" value="GLYCEROPHOSPHORYL DIESTER PHOSPHODIESTERASE"/>
    <property type="match status" value="1"/>
</dbReference>
<dbReference type="GO" id="GO:0008081">
    <property type="term" value="F:phosphoric diester hydrolase activity"/>
    <property type="evidence" value="ECO:0007669"/>
    <property type="project" value="InterPro"/>
</dbReference>
<dbReference type="Pfam" id="PF03009">
    <property type="entry name" value="GDPD"/>
    <property type="match status" value="1"/>
</dbReference>
<dbReference type="RefSeq" id="WP_208044792.1">
    <property type="nucleotide sequence ID" value="NZ_JAGDYL010000004.1"/>
</dbReference>
<dbReference type="GO" id="GO:0006629">
    <property type="term" value="P:lipid metabolic process"/>
    <property type="evidence" value="ECO:0007669"/>
    <property type="project" value="InterPro"/>
</dbReference>
<gene>
    <name evidence="2" type="ORF">J4H91_03075</name>
</gene>
<evidence type="ECO:0000313" key="2">
    <source>
        <dbReference type="EMBL" id="MBO1804300.1"/>
    </source>
</evidence>